<accession>A0A6L6J590</accession>
<sequence>MEPTNVDNDSLIGLIEQLTDPVEPTPISMVPQTWGWAVVAAVLLLALAYGFWRWRRHRRANAYRRAALDLLAEAKDDPVRIAEILRRTALAAYPRSDVAGLAGQSWLAFLDHQVGGQAFASGPGQVLASAPYRESRPDPALTHLAETWVRQHRRAEA</sequence>
<dbReference type="OrthoDB" id="283083at2"/>
<feature type="transmembrane region" description="Helical" evidence="1">
    <location>
        <begin position="34"/>
        <end position="52"/>
    </location>
</feature>
<keyword evidence="3" id="KW-1185">Reference proteome</keyword>
<protein>
    <submittedName>
        <fullName evidence="2">DUF4381 family protein</fullName>
    </submittedName>
</protein>
<dbReference type="Pfam" id="PF14316">
    <property type="entry name" value="DUF4381"/>
    <property type="match status" value="1"/>
</dbReference>
<dbReference type="AlphaFoldDB" id="A0A6L6J590"/>
<dbReference type="RefSeq" id="WP_155094378.1">
    <property type="nucleotide sequence ID" value="NZ_WMIE01000001.1"/>
</dbReference>
<name>A0A6L6J590_9RHOB</name>
<evidence type="ECO:0000313" key="3">
    <source>
        <dbReference type="Proteomes" id="UP000478183"/>
    </source>
</evidence>
<keyword evidence="1" id="KW-0472">Membrane</keyword>
<keyword evidence="1" id="KW-0812">Transmembrane</keyword>
<dbReference type="Proteomes" id="UP000478183">
    <property type="component" value="Unassembled WGS sequence"/>
</dbReference>
<keyword evidence="1" id="KW-1133">Transmembrane helix</keyword>
<reference evidence="2 3" key="1">
    <citation type="submission" date="2019-11" db="EMBL/GenBank/DDBJ databases">
        <authorList>
            <person name="Dong K."/>
        </authorList>
    </citation>
    <scope>NUCLEOTIDE SEQUENCE [LARGE SCALE GENOMIC DNA]</scope>
    <source>
        <strain evidence="2 3">NBRC 111993</strain>
    </source>
</reference>
<gene>
    <name evidence="2" type="ORF">GL286_04905</name>
</gene>
<evidence type="ECO:0000256" key="1">
    <source>
        <dbReference type="SAM" id="Phobius"/>
    </source>
</evidence>
<evidence type="ECO:0000313" key="2">
    <source>
        <dbReference type="EMBL" id="MTH77060.1"/>
    </source>
</evidence>
<dbReference type="InterPro" id="IPR025489">
    <property type="entry name" value="DUF4381"/>
</dbReference>
<comment type="caution">
    <text evidence="2">The sequence shown here is derived from an EMBL/GenBank/DDBJ whole genome shotgun (WGS) entry which is preliminary data.</text>
</comment>
<dbReference type="EMBL" id="WMIE01000001">
    <property type="protein sequence ID" value="MTH77060.1"/>
    <property type="molecule type" value="Genomic_DNA"/>
</dbReference>
<organism evidence="2 3">
    <name type="scientific">Paracoccus aestuariivivens</name>
    <dbReference type="NCBI Taxonomy" id="1820333"/>
    <lineage>
        <taxon>Bacteria</taxon>
        <taxon>Pseudomonadati</taxon>
        <taxon>Pseudomonadota</taxon>
        <taxon>Alphaproteobacteria</taxon>
        <taxon>Rhodobacterales</taxon>
        <taxon>Paracoccaceae</taxon>
        <taxon>Paracoccus</taxon>
    </lineage>
</organism>
<proteinExistence type="predicted"/>